<feature type="chain" id="PRO_5035837508" description="Tail specific protease domain-containing protein" evidence="1">
    <location>
        <begin position="22"/>
        <end position="1255"/>
    </location>
</feature>
<accession>A0A8S0WZY6</accession>
<proteinExistence type="predicted"/>
<gene>
    <name evidence="2" type="ORF">AAE3_LOCUS12149</name>
</gene>
<reference evidence="2 3" key="1">
    <citation type="submission" date="2020-01" db="EMBL/GenBank/DDBJ databases">
        <authorList>
            <person name="Gupta K D."/>
        </authorList>
    </citation>
    <scope>NUCLEOTIDE SEQUENCE [LARGE SCALE GENOMIC DNA]</scope>
</reference>
<comment type="caution">
    <text evidence="2">The sequence shown here is derived from an EMBL/GenBank/DDBJ whole genome shotgun (WGS) entry which is preliminary data.</text>
</comment>
<evidence type="ECO:0008006" key="4">
    <source>
        <dbReference type="Google" id="ProtNLM"/>
    </source>
</evidence>
<evidence type="ECO:0000313" key="3">
    <source>
        <dbReference type="Proteomes" id="UP000467700"/>
    </source>
</evidence>
<keyword evidence="1" id="KW-0732">Signal</keyword>
<sequence>MTPPRALLAIFLSGYPFLSLAVPGPPTADPCAKIAGKAFVPPADALACYKSFPFNETIRQNVLANMARVFDFFTFENYYSNSPPPFEESTTNIRASLSKLSKAEFHTDYDFHKALYDFTTQLNDGHTRYFPNCYTIFQNLLPAPAISLEVNGAQSLYIAPDSVEFLSLLGTEYTGYFDSINFNWKRLAGAKVLQVEGMDPYAYVDLIAKTVSGNYLDHGIRVNSVFTSYRISAADFSQRLGDFAGPVDVSKSFLTVRLVPVESTESETVEIPFLANYFGEDFTDKDSYWANNCAANDATNGIDIRSQSSFARSIKKRPKADIIDLSDSKGVGLPEQFHPSAPPTAGSDDVIKSYILPGNKTGVMFVGSFSPGNFDRFQSDTVAAITAFKAAGVSQLLIDLTNNGGGYVCLGQFLHQYLAGSQIGYPGFQSTQRGNLLARKVVAAHVAMGDDDVSTFYSPANWAFLNGTIFPNTYNYDEPVSPLVVNGVFDPTSQRFHDTCEFSFSQPIPETPPFDLSKVAIVSNGNCASTCAMFSTLMNERHGTKIAVFGGKPSEQMEFKGMAGNQVLEWFDLDTEIKSVGLKDDPLAPPDLIVNSNFRHNWRTAWSFLDESKPIAPQAIPAPVETDPCAKIAWKTYMDPADALACYKSFPFDENLRQNILTNVARVFDFFTFENYYLDSPVPFQDSTVDIRATIARLNTTKFETDYDFNKAVYDFINQLNDGHTRYIPNCYTVFQNVNPAPIIDLEINGVQGIHIAPDVVAVVDEIGYWFKEYFDSIEFNWQRLAGARLVEVEGMDPYAYVDHIATTVSGNHLDHGIRVNSVYTSYRVSGIGFTQRMGDFAQSLDITKTHLKVRLVLANSTEVEEVDIPFAAYYTGRNFDDKVSYWTNNCLAREETNGVDLNVMTNQTNITVTRSIPPPDFRKEPRADIIDLSFNNPVPLPKAFLPDATPMPGTSAIIKPYLLPDNETGVIFIGSFVPWDFISFQQDIVTGITALKEAGATKLLIDLTNNGGGYICLGQFLHNYLVGSQLDYPGFQSTQRAGPLARKMVAAHVALGHEAIRTFFNPTQWAFLNGTRMPMSYNYYEPVVELELNGQADLTSQRFHDTCAFAQPIPDVPPFDLSKIAIVTNGACSSTCAMFSTAMNERYGTKIAVFGGPKDKDMEFKSMAGNQVLEWRDLDTEIKSVGLKNDALAPPDFLVNANFRHNWRTAYSWINKSEPIAYLSSRPTFRFPYTIDTYTNPQNLWTFAASKLFD</sequence>
<organism evidence="2 3">
    <name type="scientific">Cyclocybe aegerita</name>
    <name type="common">Black poplar mushroom</name>
    <name type="synonym">Agrocybe aegerita</name>
    <dbReference type="NCBI Taxonomy" id="1973307"/>
    <lineage>
        <taxon>Eukaryota</taxon>
        <taxon>Fungi</taxon>
        <taxon>Dikarya</taxon>
        <taxon>Basidiomycota</taxon>
        <taxon>Agaricomycotina</taxon>
        <taxon>Agaricomycetes</taxon>
        <taxon>Agaricomycetidae</taxon>
        <taxon>Agaricales</taxon>
        <taxon>Agaricineae</taxon>
        <taxon>Bolbitiaceae</taxon>
        <taxon>Cyclocybe</taxon>
    </lineage>
</organism>
<dbReference type="PANTHER" id="PTHR37049">
    <property type="entry name" value="PEPTIDASE S41 FAMILY PROTEIN"/>
    <property type="match status" value="1"/>
</dbReference>
<keyword evidence="3" id="KW-1185">Reference proteome</keyword>
<dbReference type="InterPro" id="IPR029045">
    <property type="entry name" value="ClpP/crotonase-like_dom_sf"/>
</dbReference>
<dbReference type="Gene3D" id="3.90.226.10">
    <property type="entry name" value="2-enoyl-CoA Hydratase, Chain A, domain 1"/>
    <property type="match status" value="2"/>
</dbReference>
<evidence type="ECO:0000256" key="1">
    <source>
        <dbReference type="SAM" id="SignalP"/>
    </source>
</evidence>
<protein>
    <recommendedName>
        <fullName evidence="4">Tail specific protease domain-containing protein</fullName>
    </recommendedName>
</protein>
<dbReference type="SUPFAM" id="SSF52096">
    <property type="entry name" value="ClpP/crotonase"/>
    <property type="match status" value="2"/>
</dbReference>
<dbReference type="OrthoDB" id="27214at2759"/>
<feature type="signal peptide" evidence="1">
    <location>
        <begin position="1"/>
        <end position="21"/>
    </location>
</feature>
<evidence type="ECO:0000313" key="2">
    <source>
        <dbReference type="EMBL" id="CAA7269906.1"/>
    </source>
</evidence>
<dbReference type="AlphaFoldDB" id="A0A8S0WZY6"/>
<name>A0A8S0WZY6_CYCAE</name>
<dbReference type="EMBL" id="CACVBS010000082">
    <property type="protein sequence ID" value="CAA7269906.1"/>
    <property type="molecule type" value="Genomic_DNA"/>
</dbReference>
<dbReference type="Proteomes" id="UP000467700">
    <property type="component" value="Unassembled WGS sequence"/>
</dbReference>
<dbReference type="PANTHER" id="PTHR37049:SF4">
    <property type="entry name" value="RHODANESE DOMAIN-CONTAINING PROTEIN"/>
    <property type="match status" value="1"/>
</dbReference>
<dbReference type="InterPro" id="IPR052766">
    <property type="entry name" value="S41A_metabolite_peptidase"/>
</dbReference>